<evidence type="ECO:0000256" key="4">
    <source>
        <dbReference type="ARBA" id="ARBA00022679"/>
    </source>
</evidence>
<feature type="domain" description="PAC" evidence="11">
    <location>
        <begin position="724"/>
        <end position="780"/>
    </location>
</feature>
<dbReference type="GO" id="GO:0006355">
    <property type="term" value="P:regulation of DNA-templated transcription"/>
    <property type="evidence" value="ECO:0007669"/>
    <property type="project" value="InterPro"/>
</dbReference>
<protein>
    <recommendedName>
        <fullName evidence="2">histidine kinase</fullName>
        <ecNumber evidence="2">2.7.13.3</ecNumber>
    </recommendedName>
</protein>
<evidence type="ECO:0000259" key="10">
    <source>
        <dbReference type="PROSITE" id="PS50112"/>
    </source>
</evidence>
<feature type="domain" description="Histidine kinase" evidence="8">
    <location>
        <begin position="1253"/>
        <end position="1474"/>
    </location>
</feature>
<dbReference type="InterPro" id="IPR036097">
    <property type="entry name" value="HisK_dim/P_sf"/>
</dbReference>
<dbReference type="SUPFAM" id="SSF55785">
    <property type="entry name" value="PYP-like sensor domain (PAS domain)"/>
    <property type="match status" value="8"/>
</dbReference>
<dbReference type="InterPro" id="IPR005467">
    <property type="entry name" value="His_kinase_dom"/>
</dbReference>
<proteinExistence type="predicted"/>
<keyword evidence="13" id="KW-1185">Reference proteome</keyword>
<dbReference type="PRINTS" id="PR00344">
    <property type="entry name" value="BCTRLSENSOR"/>
</dbReference>
<evidence type="ECO:0000259" key="11">
    <source>
        <dbReference type="PROSITE" id="PS50113"/>
    </source>
</evidence>
<dbReference type="EC" id="2.7.13.3" evidence="2"/>
<reference evidence="12" key="1">
    <citation type="submission" date="2021-01" db="EMBL/GenBank/DDBJ databases">
        <title>Fulvivirga kasyanovii gen. nov., sp nov., a novel member of the phylum Bacteroidetes isolated from seawater in a mussel farm.</title>
        <authorList>
            <person name="Zhao L.-H."/>
            <person name="Wang Z.-J."/>
        </authorList>
    </citation>
    <scope>NUCLEOTIDE SEQUENCE</scope>
    <source>
        <strain evidence="12">29W222</strain>
    </source>
</reference>
<feature type="coiled-coil region" evidence="7">
    <location>
        <begin position="771"/>
        <end position="816"/>
    </location>
</feature>
<dbReference type="InterPro" id="IPR000700">
    <property type="entry name" value="PAS-assoc_C"/>
</dbReference>
<dbReference type="Gene3D" id="3.30.450.20">
    <property type="entry name" value="PAS domain"/>
    <property type="match status" value="8"/>
</dbReference>
<feature type="modified residue" description="4-aspartylphosphate" evidence="6">
    <location>
        <position position="1549"/>
    </location>
</feature>
<comment type="catalytic activity">
    <reaction evidence="1">
        <text>ATP + protein L-histidine = ADP + protein N-phospho-L-histidine.</text>
        <dbReference type="EC" id="2.7.13.3"/>
    </reaction>
</comment>
<feature type="domain" description="PAC" evidence="11">
    <location>
        <begin position="477"/>
        <end position="529"/>
    </location>
</feature>
<dbReference type="InterPro" id="IPR013656">
    <property type="entry name" value="PAS_4"/>
</dbReference>
<dbReference type="Gene3D" id="1.10.287.130">
    <property type="match status" value="1"/>
</dbReference>
<evidence type="ECO:0000256" key="6">
    <source>
        <dbReference type="PROSITE-ProRule" id="PRU00169"/>
    </source>
</evidence>
<dbReference type="Gene3D" id="3.40.50.2300">
    <property type="match status" value="1"/>
</dbReference>
<evidence type="ECO:0000313" key="13">
    <source>
        <dbReference type="Proteomes" id="UP000614216"/>
    </source>
</evidence>
<dbReference type="InterPro" id="IPR001789">
    <property type="entry name" value="Sig_transdc_resp-reg_receiver"/>
</dbReference>
<dbReference type="SUPFAM" id="SSF47384">
    <property type="entry name" value="Homodimeric domain of signal transducing histidine kinase"/>
    <property type="match status" value="1"/>
</dbReference>
<name>A0A937FYX4_9BACT</name>
<dbReference type="InterPro" id="IPR035965">
    <property type="entry name" value="PAS-like_dom_sf"/>
</dbReference>
<dbReference type="InterPro" id="IPR004358">
    <property type="entry name" value="Sig_transdc_His_kin-like_C"/>
</dbReference>
<dbReference type="Proteomes" id="UP000614216">
    <property type="component" value="Unassembled WGS sequence"/>
</dbReference>
<keyword evidence="3 6" id="KW-0597">Phosphoprotein</keyword>
<dbReference type="PROSITE" id="PS50112">
    <property type="entry name" value="PAS"/>
    <property type="match status" value="5"/>
</dbReference>
<feature type="domain" description="PAS" evidence="10">
    <location>
        <begin position="412"/>
        <end position="475"/>
    </location>
</feature>
<dbReference type="Pfam" id="PF08447">
    <property type="entry name" value="PAS_3"/>
    <property type="match status" value="2"/>
</dbReference>
<dbReference type="CDD" id="cd00082">
    <property type="entry name" value="HisKA"/>
    <property type="match status" value="1"/>
</dbReference>
<evidence type="ECO:0000256" key="7">
    <source>
        <dbReference type="SAM" id="Coils"/>
    </source>
</evidence>
<keyword evidence="7" id="KW-0175">Coiled coil</keyword>
<keyword evidence="4" id="KW-0808">Transferase</keyword>
<feature type="domain" description="PAS" evidence="10">
    <location>
        <begin position="279"/>
        <end position="331"/>
    </location>
</feature>
<dbReference type="Pfam" id="PF08448">
    <property type="entry name" value="PAS_4"/>
    <property type="match status" value="1"/>
</dbReference>
<dbReference type="EMBL" id="JAEUGD010000042">
    <property type="protein sequence ID" value="MBL6447053.1"/>
    <property type="molecule type" value="Genomic_DNA"/>
</dbReference>
<dbReference type="Pfam" id="PF00512">
    <property type="entry name" value="HisKA"/>
    <property type="match status" value="1"/>
</dbReference>
<dbReference type="PROSITE" id="PS50110">
    <property type="entry name" value="RESPONSE_REGULATORY"/>
    <property type="match status" value="1"/>
</dbReference>
<evidence type="ECO:0000313" key="12">
    <source>
        <dbReference type="EMBL" id="MBL6447053.1"/>
    </source>
</evidence>
<feature type="coiled-coil region" evidence="7">
    <location>
        <begin position="633"/>
        <end position="663"/>
    </location>
</feature>
<dbReference type="InterPro" id="IPR013655">
    <property type="entry name" value="PAS_fold_3"/>
</dbReference>
<dbReference type="FunFam" id="3.30.565.10:FF:000010">
    <property type="entry name" value="Sensor histidine kinase RcsC"/>
    <property type="match status" value="1"/>
</dbReference>
<dbReference type="Pfam" id="PF00989">
    <property type="entry name" value="PAS"/>
    <property type="match status" value="2"/>
</dbReference>
<keyword evidence="5" id="KW-0418">Kinase</keyword>
<evidence type="ECO:0000256" key="5">
    <source>
        <dbReference type="ARBA" id="ARBA00022777"/>
    </source>
</evidence>
<accession>A0A937FYX4</accession>
<dbReference type="PANTHER" id="PTHR43047:SF78">
    <property type="entry name" value="SENSORY_REGULATORY PROTEIN RPFC"/>
    <property type="match status" value="1"/>
</dbReference>
<feature type="domain" description="PAC" evidence="11">
    <location>
        <begin position="1182"/>
        <end position="1235"/>
    </location>
</feature>
<sequence>MEKSINHGELQHEPGTRFLRQLNQLIQKSNDSSSLKKSVITFMKDELKSHPKLIFTNGDGVNNVVENNTYHKGLKKPKLITRNNKTEADFVGLFKSKLISTYWVFPVLHNKYKGHLYLGFSNSKQLPVPATYVELALDQVIHSYSLLAEKEQTQSQYELYESVCNCLSDIILVLDKNLVINEVNRNTSNYKQDQLVGKNLLDFQPDIEEKNKTVKHVEYVFKHKKETNFDTKILSPEGLKHFSILGKPIFDSDSELIGCLILARDITSEAISQRAPIATEKLYRDIVENANSCIIKLRADGTIGFANKFTYEYFGFNENELIGKPVIGTIVPEFDSLGNDLSQMVNDVLSDPEAFGICENENVKKDGTRVWMSWTNHPFNQNGNLIEVLSIGNDITQLKIKEHEILKQSQSIDDSHLSIICVDMNGIMTYVNHGAVLINGYSREEMLGNHITMLYPDDQHEHLANEIMGKLIQNDSHRTEAIGITKQGNRINLDISLSLLKDEKGIPYGMIGYAADITENKKVEKELHQLALIVENAEDIIGISDLDGNIQFVNDYAHRLLGMGDDYQQTHILDYFDDEGKKQIKETISPAIATEGRWAGESKFKNISTGELIDVLFDIFIINDPLTGKPMKMATVSKNISNLKNQRDKLEASELALKQAQEIGKVGSWELDIVENKLYWSEQVYRLLELPINSGPANYDVFLGLVHPDDHDEVNAAFLDHIHNNSEYSIVHRVITKKGNLKYIHEQCKTTRDKNGNALRSLGTATDITEYKNIELELEKYRSNLEALVKKRTKELEVTNQKLNESQQKYRSLVQSTSMGIGIAKGNKISFANPALFKMFGYSSLKSFLSKSILDHASENGRSILRERLTKVEQGKPLNETFICEYLKANGKPFKCQVSVKDIIYEGEKCRHASFVDITELKETEEKLRDSQSLYKLLADNVTDIICIFNSNFENIYVSPSITQVLGYSLREFKNLAFLDCVHDDDAQLVRSELSKAIEQQNEILVIETRCKTKKGQFIWLEHSLKLSYDIEGNFEQFISTSHNTHERVLAQEKLKILNADLVKSNNKFKDLTRELTLRIEEVDQKNSLIKRQNKQLVVSKTELEILNTKLSVRNNAINEIAILSATDHKGDLLEVNRKFEEISGYDEDEVIGQSHRIVNSGYHSKEFFKDMWNTIIAGKIWRGEVKNKAKDGSYFWLLKTIVPFKINGLSDNYYYFSLSSDITKLKEREAELEESKKETEKASRIKEDFLSIMSHEIRTPLNSVIGLSEILLNKNPKKSQLKMLKTLKLSADNLMRLITDILDFTKIQADKVEIIKQPFNLHDLLLEAKNTFAILANEKGVLLRLFLCTDLPKYVNGDVTRLKQIINNLVLNAIKFTDSGEVTIQARMVKLSKSIANIRFTIKDTGIGINESDKKIIFELFEQSKMNISHQKGGTGLGLAIVKKLVGLFDGKIDVESEVGQGSSFHVEIPLELTILDEANQSAPISKRLSLRNEFNGKRILYIEDVYTNQFLVQTFLEDLNIVCDIANNGEEAINKLSKRKYDLILMDVQMPGMDGYETSMLIRRGSDELKNIPIIAFTADISEMAKNKIVESGMNDIITKPMNSQHLLDLLDKYLNRVESHRNLPFNFQYYERAFQAEPLKLKEFKDILKQDLKIFNANIKKYSDEGDLVNVKREMHKISPIISQLQHAKLLTIFNECQSLEKINSRFKSNIKIIQLKINDLLYLID</sequence>
<dbReference type="InterPro" id="IPR011006">
    <property type="entry name" value="CheY-like_superfamily"/>
</dbReference>
<dbReference type="InterPro" id="IPR000014">
    <property type="entry name" value="PAS"/>
</dbReference>
<evidence type="ECO:0000256" key="2">
    <source>
        <dbReference type="ARBA" id="ARBA00012438"/>
    </source>
</evidence>
<dbReference type="InterPro" id="IPR013767">
    <property type="entry name" value="PAS_fold"/>
</dbReference>
<dbReference type="PROSITE" id="PS50113">
    <property type="entry name" value="PAC"/>
    <property type="match status" value="4"/>
</dbReference>
<dbReference type="InterPro" id="IPR036890">
    <property type="entry name" value="HATPase_C_sf"/>
</dbReference>
<dbReference type="CDD" id="cd17546">
    <property type="entry name" value="REC_hyHK_CKI1_RcsC-like"/>
    <property type="match status" value="1"/>
</dbReference>
<dbReference type="PANTHER" id="PTHR43047">
    <property type="entry name" value="TWO-COMPONENT HISTIDINE PROTEIN KINASE"/>
    <property type="match status" value="1"/>
</dbReference>
<dbReference type="RefSeq" id="WP_202856582.1">
    <property type="nucleotide sequence ID" value="NZ_JAEUGD010000042.1"/>
</dbReference>
<dbReference type="SUPFAM" id="SSF52172">
    <property type="entry name" value="CheY-like"/>
    <property type="match status" value="1"/>
</dbReference>
<dbReference type="SMART" id="SM00388">
    <property type="entry name" value="HisKA"/>
    <property type="match status" value="1"/>
</dbReference>
<dbReference type="Gene3D" id="3.30.565.10">
    <property type="entry name" value="Histidine kinase-like ATPase, C-terminal domain"/>
    <property type="match status" value="1"/>
</dbReference>
<dbReference type="SMART" id="SM00448">
    <property type="entry name" value="REC"/>
    <property type="match status" value="1"/>
</dbReference>
<gene>
    <name evidence="12" type="ORF">JMN32_12090</name>
</gene>
<evidence type="ECO:0000259" key="9">
    <source>
        <dbReference type="PROSITE" id="PS50110"/>
    </source>
</evidence>
<dbReference type="Pfam" id="PF02518">
    <property type="entry name" value="HATPase_c"/>
    <property type="match status" value="1"/>
</dbReference>
<feature type="domain" description="Response regulatory" evidence="9">
    <location>
        <begin position="1500"/>
        <end position="1617"/>
    </location>
</feature>
<dbReference type="InterPro" id="IPR003661">
    <property type="entry name" value="HisK_dim/P_dom"/>
</dbReference>
<dbReference type="PROSITE" id="PS50109">
    <property type="entry name" value="HIS_KIN"/>
    <property type="match status" value="1"/>
</dbReference>
<dbReference type="CDD" id="cd00130">
    <property type="entry name" value="PAS"/>
    <property type="match status" value="6"/>
</dbReference>
<feature type="domain" description="PAC" evidence="11">
    <location>
        <begin position="356"/>
        <end position="407"/>
    </location>
</feature>
<dbReference type="Pfam" id="PF00072">
    <property type="entry name" value="Response_reg"/>
    <property type="match status" value="1"/>
</dbReference>
<feature type="domain" description="PAS" evidence="10">
    <location>
        <begin position="931"/>
        <end position="1001"/>
    </location>
</feature>
<dbReference type="SMART" id="SM00086">
    <property type="entry name" value="PAC"/>
    <property type="match status" value="7"/>
</dbReference>
<evidence type="ECO:0000259" key="8">
    <source>
        <dbReference type="PROSITE" id="PS50109"/>
    </source>
</evidence>
<dbReference type="InterPro" id="IPR001610">
    <property type="entry name" value="PAC"/>
</dbReference>
<dbReference type="SMART" id="SM00387">
    <property type="entry name" value="HATPase_c"/>
    <property type="match status" value="1"/>
</dbReference>
<dbReference type="GO" id="GO:0000155">
    <property type="term" value="F:phosphorelay sensor kinase activity"/>
    <property type="evidence" value="ECO:0007669"/>
    <property type="project" value="InterPro"/>
</dbReference>
<dbReference type="SUPFAM" id="SSF55874">
    <property type="entry name" value="ATPase domain of HSP90 chaperone/DNA topoisomerase II/histidine kinase"/>
    <property type="match status" value="1"/>
</dbReference>
<dbReference type="Gene3D" id="2.10.70.100">
    <property type="match status" value="1"/>
</dbReference>
<dbReference type="NCBIfam" id="TIGR00229">
    <property type="entry name" value="sensory_box"/>
    <property type="match status" value="7"/>
</dbReference>
<comment type="caution">
    <text evidence="12">The sequence shown here is derived from an EMBL/GenBank/DDBJ whole genome shotgun (WGS) entry which is preliminary data.</text>
</comment>
<dbReference type="CDD" id="cd16922">
    <property type="entry name" value="HATPase_EvgS-ArcB-TorS-like"/>
    <property type="match status" value="1"/>
</dbReference>
<dbReference type="InterPro" id="IPR003594">
    <property type="entry name" value="HATPase_dom"/>
</dbReference>
<evidence type="ECO:0000256" key="1">
    <source>
        <dbReference type="ARBA" id="ARBA00000085"/>
    </source>
</evidence>
<feature type="domain" description="PAS" evidence="10">
    <location>
        <begin position="1126"/>
        <end position="1155"/>
    </location>
</feature>
<organism evidence="12 13">
    <name type="scientific">Fulvivirga marina</name>
    <dbReference type="NCBI Taxonomy" id="2494733"/>
    <lineage>
        <taxon>Bacteria</taxon>
        <taxon>Pseudomonadati</taxon>
        <taxon>Bacteroidota</taxon>
        <taxon>Cytophagia</taxon>
        <taxon>Cytophagales</taxon>
        <taxon>Fulvivirgaceae</taxon>
        <taxon>Fulvivirga</taxon>
    </lineage>
</organism>
<feature type="domain" description="PAS" evidence="10">
    <location>
        <begin position="526"/>
        <end position="595"/>
    </location>
</feature>
<dbReference type="SMART" id="SM00091">
    <property type="entry name" value="PAS"/>
    <property type="match status" value="8"/>
</dbReference>
<evidence type="ECO:0000256" key="3">
    <source>
        <dbReference type="ARBA" id="ARBA00022553"/>
    </source>
</evidence>
<dbReference type="Pfam" id="PF13426">
    <property type="entry name" value="PAS_9"/>
    <property type="match status" value="3"/>
</dbReference>